<dbReference type="Proteomes" id="UP000179005">
    <property type="component" value="Unassembled WGS sequence"/>
</dbReference>
<dbReference type="EMBL" id="MEVC01000019">
    <property type="protein sequence ID" value="OGC54704.1"/>
    <property type="molecule type" value="Genomic_DNA"/>
</dbReference>
<organism evidence="2 3">
    <name type="scientific">candidate division WWE3 bacterium RIFCSPHIGHO2_01_FULL_48_15</name>
    <dbReference type="NCBI Taxonomy" id="1802619"/>
    <lineage>
        <taxon>Bacteria</taxon>
        <taxon>Katanobacteria</taxon>
    </lineage>
</organism>
<dbReference type="STRING" id="1802619.A2797_02360"/>
<sequence>MELLPKEARKDIQAIINEAERELPIIEKEAENRWFSLPRFERKLITFLVSFAFVLGLGSYFWFYFLPQKEAEAIAQRLRPLLVETQSNLDNTHREISGLFELVSGEKVPQSQTAGLDLGEVAQNLKGRIAGAQNVSNFYDFLLVARNDLVNASQKVVEIESEGVAEARAIREKAVSSRVAAQRAQDSLSLLLQEATSIFPYPLLEAGKNLDAVFSLSNSYLSEAKRTANFYVTVSEVQVDLVPTTVSLVTLIQEVSSSSAPSIYLGKIRQLSGTVVVFREKISALGEALPVGMDALHEDNLSVFTLLEGLLMEAAQAAAQNDPARLDIAVTQFEVELEVLATRAKTYELNFWQKTAVLKGYPEISAGYQTSLDELGSFVQ</sequence>
<name>A0A1F4VC04_UNCKA</name>
<keyword evidence="1" id="KW-0812">Transmembrane</keyword>
<reference evidence="2 3" key="1">
    <citation type="journal article" date="2016" name="Nat. Commun.">
        <title>Thousands of microbial genomes shed light on interconnected biogeochemical processes in an aquifer system.</title>
        <authorList>
            <person name="Anantharaman K."/>
            <person name="Brown C.T."/>
            <person name="Hug L.A."/>
            <person name="Sharon I."/>
            <person name="Castelle C.J."/>
            <person name="Probst A.J."/>
            <person name="Thomas B.C."/>
            <person name="Singh A."/>
            <person name="Wilkins M.J."/>
            <person name="Karaoz U."/>
            <person name="Brodie E.L."/>
            <person name="Williams K.H."/>
            <person name="Hubbard S.S."/>
            <person name="Banfield J.F."/>
        </authorList>
    </citation>
    <scope>NUCLEOTIDE SEQUENCE [LARGE SCALE GENOMIC DNA]</scope>
</reference>
<gene>
    <name evidence="2" type="ORF">A2797_02360</name>
</gene>
<evidence type="ECO:0000313" key="2">
    <source>
        <dbReference type="EMBL" id="OGC54704.1"/>
    </source>
</evidence>
<proteinExistence type="predicted"/>
<evidence type="ECO:0000256" key="1">
    <source>
        <dbReference type="SAM" id="Phobius"/>
    </source>
</evidence>
<dbReference type="AlphaFoldDB" id="A0A1F4VC04"/>
<accession>A0A1F4VC04</accession>
<comment type="caution">
    <text evidence="2">The sequence shown here is derived from an EMBL/GenBank/DDBJ whole genome shotgun (WGS) entry which is preliminary data.</text>
</comment>
<protein>
    <submittedName>
        <fullName evidence="2">Uncharacterized protein</fullName>
    </submittedName>
</protein>
<feature type="transmembrane region" description="Helical" evidence="1">
    <location>
        <begin position="44"/>
        <end position="65"/>
    </location>
</feature>
<keyword evidence="1" id="KW-1133">Transmembrane helix</keyword>
<keyword evidence="1" id="KW-0472">Membrane</keyword>
<evidence type="ECO:0000313" key="3">
    <source>
        <dbReference type="Proteomes" id="UP000179005"/>
    </source>
</evidence>